<feature type="transmembrane region" description="Helical" evidence="7">
    <location>
        <begin position="51"/>
        <end position="70"/>
    </location>
</feature>
<keyword evidence="9" id="KW-1185">Reference proteome</keyword>
<keyword evidence="4 7" id="KW-1133">Transmembrane helix</keyword>
<evidence type="ECO:0000256" key="6">
    <source>
        <dbReference type="SAM" id="MobiDB-lite"/>
    </source>
</evidence>
<comment type="caution">
    <text evidence="8">The sequence shown here is derived from an EMBL/GenBank/DDBJ whole genome shotgun (WGS) entry which is preliminary data.</text>
</comment>
<reference evidence="8 9" key="1">
    <citation type="submission" date="2024-04" db="EMBL/GenBank/DDBJ databases">
        <title>Novel species of the genus Ideonella isolated from streams.</title>
        <authorList>
            <person name="Lu H."/>
        </authorList>
    </citation>
    <scope>NUCLEOTIDE SEQUENCE [LARGE SCALE GENOMIC DNA]</scope>
    <source>
        <strain evidence="8 9">BYS139W</strain>
    </source>
</reference>
<keyword evidence="2" id="KW-1003">Cell membrane</keyword>
<evidence type="ECO:0000256" key="1">
    <source>
        <dbReference type="ARBA" id="ARBA00004651"/>
    </source>
</evidence>
<feature type="transmembrane region" description="Helical" evidence="7">
    <location>
        <begin position="90"/>
        <end position="117"/>
    </location>
</feature>
<evidence type="ECO:0000313" key="8">
    <source>
        <dbReference type="EMBL" id="MEK8026011.1"/>
    </source>
</evidence>
<gene>
    <name evidence="8" type="ORF">AACH11_08550</name>
</gene>
<dbReference type="PANTHER" id="PTHR30482">
    <property type="entry name" value="HIGH-AFFINITY BRANCHED-CHAIN AMINO ACID TRANSPORT SYSTEM PERMEASE"/>
    <property type="match status" value="1"/>
</dbReference>
<comment type="subcellular location">
    <subcellularLocation>
        <location evidence="1">Cell membrane</location>
        <topology evidence="1">Multi-pass membrane protein</topology>
    </subcellularLocation>
</comment>
<feature type="transmembrane region" description="Helical" evidence="7">
    <location>
        <begin position="250"/>
        <end position="269"/>
    </location>
</feature>
<evidence type="ECO:0000256" key="3">
    <source>
        <dbReference type="ARBA" id="ARBA00022692"/>
    </source>
</evidence>
<evidence type="ECO:0000256" key="7">
    <source>
        <dbReference type="SAM" id="Phobius"/>
    </source>
</evidence>
<feature type="region of interest" description="Disordered" evidence="6">
    <location>
        <begin position="12"/>
        <end position="40"/>
    </location>
</feature>
<dbReference type="CDD" id="cd06581">
    <property type="entry name" value="TM_PBP1_LivM_like"/>
    <property type="match status" value="1"/>
</dbReference>
<keyword evidence="3 7" id="KW-0812">Transmembrane</keyword>
<dbReference type="PANTHER" id="PTHR30482:SF17">
    <property type="entry name" value="ABC TRANSPORTER ATP-BINDING PROTEIN"/>
    <property type="match status" value="1"/>
</dbReference>
<dbReference type="Proteomes" id="UP001368500">
    <property type="component" value="Unassembled WGS sequence"/>
</dbReference>
<dbReference type="EMBL" id="JBBUTF010000006">
    <property type="protein sequence ID" value="MEK8026011.1"/>
    <property type="molecule type" value="Genomic_DNA"/>
</dbReference>
<evidence type="ECO:0000256" key="5">
    <source>
        <dbReference type="ARBA" id="ARBA00023136"/>
    </source>
</evidence>
<feature type="transmembrane region" description="Helical" evidence="7">
    <location>
        <begin position="324"/>
        <end position="347"/>
    </location>
</feature>
<accession>A0ABU9B8S6</accession>
<evidence type="ECO:0000313" key="9">
    <source>
        <dbReference type="Proteomes" id="UP001368500"/>
    </source>
</evidence>
<dbReference type="InterPro" id="IPR001851">
    <property type="entry name" value="ABC_transp_permease"/>
</dbReference>
<name>A0ABU9B8S6_9BURK</name>
<keyword evidence="5 7" id="KW-0472">Membrane</keyword>
<organism evidence="8 9">
    <name type="scientific">Pseudaquabacterium rugosum</name>
    <dbReference type="NCBI Taxonomy" id="2984194"/>
    <lineage>
        <taxon>Bacteria</taxon>
        <taxon>Pseudomonadati</taxon>
        <taxon>Pseudomonadota</taxon>
        <taxon>Betaproteobacteria</taxon>
        <taxon>Burkholderiales</taxon>
        <taxon>Sphaerotilaceae</taxon>
        <taxon>Pseudaquabacterium</taxon>
    </lineage>
</organism>
<protein>
    <submittedName>
        <fullName evidence="8">Branched-chain amino acid ABC transporter permease</fullName>
    </submittedName>
</protein>
<feature type="transmembrane region" description="Helical" evidence="7">
    <location>
        <begin position="129"/>
        <end position="149"/>
    </location>
</feature>
<feature type="compositionally biased region" description="Pro residues" evidence="6">
    <location>
        <begin position="17"/>
        <end position="29"/>
    </location>
</feature>
<sequence>MTPNVVTAALATVEPATPAPSGPPTPATRPGPVGTPAAGPVVERHTRSSRIGGTLAVTALLVMLSLPWWADAGLMRSVVELACYIALAQMWNLLAGYGGMVSVGQQAFIGLGGYALFVLSERAGLDPFLAAPLALLLPLLVAVPAHALLHRLDGPYFSIGTWVVAEVLRLWTSTQDAVGSGSGMTLRAMAQHEAGTRELGTVWLAAAMLVLTVGGSLWLLRSRHGLALTALRDNPVAAASQGVDVRRLRLLIWLAAAVGTGLVGVVYYLSALRISPAAAYDVNWSSICIFIVMVGGIGSIEGPLIGAVLYFAADRLFGQYGATYMVALGLMTIAVALFAPKGLWGLWSRRVDAPWFALRRRLRRGDDAA</sequence>
<dbReference type="InterPro" id="IPR043428">
    <property type="entry name" value="LivM-like"/>
</dbReference>
<evidence type="ECO:0000256" key="2">
    <source>
        <dbReference type="ARBA" id="ARBA00022475"/>
    </source>
</evidence>
<feature type="compositionally biased region" description="Low complexity" evidence="6">
    <location>
        <begin position="30"/>
        <end position="40"/>
    </location>
</feature>
<dbReference type="Pfam" id="PF02653">
    <property type="entry name" value="BPD_transp_2"/>
    <property type="match status" value="1"/>
</dbReference>
<dbReference type="RefSeq" id="WP_341373794.1">
    <property type="nucleotide sequence ID" value="NZ_JBBUTF010000006.1"/>
</dbReference>
<proteinExistence type="predicted"/>
<evidence type="ECO:0000256" key="4">
    <source>
        <dbReference type="ARBA" id="ARBA00022989"/>
    </source>
</evidence>
<feature type="transmembrane region" description="Helical" evidence="7">
    <location>
        <begin position="202"/>
        <end position="220"/>
    </location>
</feature>
<feature type="transmembrane region" description="Helical" evidence="7">
    <location>
        <begin position="289"/>
        <end position="312"/>
    </location>
</feature>